<sequence length="34" mass="3752">MQQTGTGTGHWINMLVPKIIRRRRITGQVATSGS</sequence>
<gene>
    <name evidence="1" type="ORF">T12_11512</name>
</gene>
<accession>A0A0V0WIZ5</accession>
<protein>
    <submittedName>
        <fullName evidence="1">Uncharacterized protein</fullName>
    </submittedName>
</protein>
<dbReference type="AlphaFoldDB" id="A0A0V0WIZ5"/>
<dbReference type="EMBL" id="JYDQ01005600">
    <property type="protein sequence ID" value="KRX75789.1"/>
    <property type="molecule type" value="Genomic_DNA"/>
</dbReference>
<keyword evidence="2" id="KW-1185">Reference proteome</keyword>
<comment type="caution">
    <text evidence="1">The sequence shown here is derived from an EMBL/GenBank/DDBJ whole genome shotgun (WGS) entry which is preliminary data.</text>
</comment>
<organism evidence="1 2">
    <name type="scientific">Trichinella patagoniensis</name>
    <dbReference type="NCBI Taxonomy" id="990121"/>
    <lineage>
        <taxon>Eukaryota</taxon>
        <taxon>Metazoa</taxon>
        <taxon>Ecdysozoa</taxon>
        <taxon>Nematoda</taxon>
        <taxon>Enoplea</taxon>
        <taxon>Dorylaimia</taxon>
        <taxon>Trichinellida</taxon>
        <taxon>Trichinellidae</taxon>
        <taxon>Trichinella</taxon>
    </lineage>
</organism>
<name>A0A0V0WIZ5_9BILA</name>
<evidence type="ECO:0000313" key="1">
    <source>
        <dbReference type="EMBL" id="KRX75789.1"/>
    </source>
</evidence>
<proteinExistence type="predicted"/>
<reference evidence="1 2" key="1">
    <citation type="submission" date="2015-01" db="EMBL/GenBank/DDBJ databases">
        <title>Evolution of Trichinella species and genotypes.</title>
        <authorList>
            <person name="Korhonen P.K."/>
            <person name="Edoardo P."/>
            <person name="Giuseppe L.R."/>
            <person name="Gasser R.B."/>
        </authorList>
    </citation>
    <scope>NUCLEOTIDE SEQUENCE [LARGE SCALE GENOMIC DNA]</scope>
    <source>
        <strain evidence="1">ISS2496</strain>
    </source>
</reference>
<dbReference type="Proteomes" id="UP000054783">
    <property type="component" value="Unassembled WGS sequence"/>
</dbReference>
<evidence type="ECO:0000313" key="2">
    <source>
        <dbReference type="Proteomes" id="UP000054783"/>
    </source>
</evidence>